<dbReference type="AlphaFoldDB" id="A0A3M4PV71"/>
<dbReference type="EMBL" id="RBRL01000445">
    <property type="protein sequence ID" value="RMQ82009.1"/>
    <property type="molecule type" value="Genomic_DNA"/>
</dbReference>
<protein>
    <recommendedName>
        <fullName evidence="3">DNA-binding beta-propeller fold protein YncE</fullName>
    </recommendedName>
</protein>
<gene>
    <name evidence="1" type="ORF">ALP97_01194</name>
</gene>
<dbReference type="PANTHER" id="PTHR47197:SF3">
    <property type="entry name" value="DIHYDRO-HEME D1 DEHYDROGENASE"/>
    <property type="match status" value="1"/>
</dbReference>
<evidence type="ECO:0000313" key="1">
    <source>
        <dbReference type="EMBL" id="RMQ82009.1"/>
    </source>
</evidence>
<dbReference type="Gene3D" id="2.130.10.10">
    <property type="entry name" value="YVTN repeat-like/Quinoprotein amine dehydrogenase"/>
    <property type="match status" value="2"/>
</dbReference>
<comment type="caution">
    <text evidence="1">The sequence shown here is derived from an EMBL/GenBank/DDBJ whole genome shotgun (WGS) entry which is preliminary data.</text>
</comment>
<dbReference type="PANTHER" id="PTHR47197">
    <property type="entry name" value="PROTEIN NIRF"/>
    <property type="match status" value="1"/>
</dbReference>
<sequence>MGRTACRHCHFSQLDEAFLQAPYLLIDGLQRALSLRGDSAMADIEYDLDPPIVPYAVRNVVGASFGLGIRHIENDLIVMLQAWTTLEVGDVYKCCVGTAEASGTVVKGQENQAFFQLSILRENVPTGYVFPCYATVVRAVSENTVSSKPQTWLIKDTRPGGVDKDPGEPFHSELRLHLPADFQKPNFVLTRARAVGGVVCTIERYPKIRPRDTVTVYWNGLPVVLVLDEDHANGTKLIEVFIPEKKIIDGGSGLITIRFRVHDEVFNYSGELQQWSKLVTLNGNFDPYLLDAPYFSVKDVESEKINFDTQAQGPFKFEVIVPAILPDGTKVPTGVWVVATLKGTRADGTQANETQVAVRGNPNRAVAINVTSEIVKNRIGGFLECFYELRSGSATGTALGKSSLASVAVYGTVSNMPPVIVEEAKFGLISLKDLLAITVRFPDFTPLELSYDVTLLIQGRHSDGSLEIFEETRLAGAAPPLPRKVRLEDLKRFEGIPNVKIVYRVDDGKDSDDQTFRESEPLFVTFGEAVADLPKPQIKEVDASGNLDPASVYGSVTVTLLLATAGIGAKVFWYWIGSGKGGSTGNSQSPIIVNGNTAGKSVKLQVDEKYVNANDTIRLSYIVVSADGSTVSRSPVLEVSVGMALGDLRRAEVLQATKMPDELSPAQTVDGATVRVTIPRSAAGDTVRVEWKGLAGIGCYTETKDGTGSNTIDFTVPSEVIGANLLPGGRDIAVQYFVIRAGKETPSPILKLRLLAIKPIPVPTIENIGDRAVLDINQLLGNERIFIDRWRYIHREQRFDLECRGVNKDGTPYYEKLDKASLVTPTGEAQGLSLAAPVGPMRNLKHDSIFEILCRVYYDRSTIKENAIEFTLRRYLIQAEPAVNLMFLDGPYAVGPNGRLDTVRLDAGSNVTAAVKISVTLENGFSFADGTMGTKEFTTDARGKLAITGIRCPGEVGVYSISAKTAKSSASADINVKRLLLAGSFINLRSSASSIALTPDNIYAYISLVDVGIVVKVDLSTGALLKEIDVAAQVGKVKVSPDGKKVYVSSLDFLVIIGVNEDRIVNKISVPGTDAWQTVDFSPAGDSAFVGSYQASSRTSSVVKVDVKTEAVNRTYSLGSQPPFRSLCCLDDQYVYCVNNPLGILYRLNLVSGTTEVIISGTPLSANLLRSNDRKNLYFGHFHRSQIVAIKMPTLEQRPIPINVASVTPVAVNATNTLMVLARFSYENSMLVNANSGALIKNITRVSEVGAVFSPSGNNIYLCDYSGSRVSVVTAS</sequence>
<dbReference type="SUPFAM" id="SSF50969">
    <property type="entry name" value="YVTN repeat-like/Quinoprotein amine dehydrogenase"/>
    <property type="match status" value="1"/>
</dbReference>
<evidence type="ECO:0008006" key="3">
    <source>
        <dbReference type="Google" id="ProtNLM"/>
    </source>
</evidence>
<name>A0A3M4PV71_9PSED</name>
<organism evidence="1 2">
    <name type="scientific">Pseudomonas salomonii</name>
    <dbReference type="NCBI Taxonomy" id="191391"/>
    <lineage>
        <taxon>Bacteria</taxon>
        <taxon>Pseudomonadati</taxon>
        <taxon>Pseudomonadota</taxon>
        <taxon>Gammaproteobacteria</taxon>
        <taxon>Pseudomonadales</taxon>
        <taxon>Pseudomonadaceae</taxon>
        <taxon>Pseudomonas</taxon>
    </lineage>
</organism>
<dbReference type="InterPro" id="IPR015943">
    <property type="entry name" value="WD40/YVTN_repeat-like_dom_sf"/>
</dbReference>
<reference evidence="1 2" key="1">
    <citation type="submission" date="2018-08" db="EMBL/GenBank/DDBJ databases">
        <title>Recombination of ecologically and evolutionarily significant loci maintains genetic cohesion in the Pseudomonas syringae species complex.</title>
        <authorList>
            <person name="Dillon M."/>
            <person name="Thakur S."/>
            <person name="Almeida R.N.D."/>
            <person name="Weir B.S."/>
            <person name="Guttman D.S."/>
        </authorList>
    </citation>
    <scope>NUCLEOTIDE SEQUENCE [LARGE SCALE GENOMIC DNA]</scope>
    <source>
        <strain evidence="1 2">ICMP 11288</strain>
    </source>
</reference>
<evidence type="ECO:0000313" key="2">
    <source>
        <dbReference type="Proteomes" id="UP000277179"/>
    </source>
</evidence>
<proteinExistence type="predicted"/>
<dbReference type="InterPro" id="IPR011044">
    <property type="entry name" value="Quino_amine_DH_bsu"/>
</dbReference>
<dbReference type="InterPro" id="IPR051200">
    <property type="entry name" value="Host-pathogen_enzymatic-act"/>
</dbReference>
<dbReference type="Proteomes" id="UP000277179">
    <property type="component" value="Unassembled WGS sequence"/>
</dbReference>
<accession>A0A3M4PV71</accession>